<dbReference type="InterPro" id="IPR011990">
    <property type="entry name" value="TPR-like_helical_dom_sf"/>
</dbReference>
<dbReference type="GO" id="GO:0003723">
    <property type="term" value="F:RNA binding"/>
    <property type="evidence" value="ECO:0007669"/>
    <property type="project" value="InterPro"/>
</dbReference>
<dbReference type="PROSITE" id="PS51375">
    <property type="entry name" value="PPR"/>
    <property type="match status" value="4"/>
</dbReference>
<keyword evidence="4" id="KW-1185">Reference proteome</keyword>
<reference evidence="3" key="2">
    <citation type="submission" date="2023-06" db="EMBL/GenBank/DDBJ databases">
        <authorList>
            <person name="Swenson N.G."/>
            <person name="Wegrzyn J.L."/>
            <person name="Mcevoy S.L."/>
        </authorList>
    </citation>
    <scope>NUCLEOTIDE SEQUENCE</scope>
    <source>
        <strain evidence="3">NS2018</strain>
        <tissue evidence="3">Leaf</tissue>
    </source>
</reference>
<feature type="repeat" description="PPR" evidence="2">
    <location>
        <begin position="53"/>
        <end position="83"/>
    </location>
</feature>
<evidence type="ECO:0000256" key="2">
    <source>
        <dbReference type="PROSITE-ProRule" id="PRU00708"/>
    </source>
</evidence>
<dbReference type="NCBIfam" id="TIGR00756">
    <property type="entry name" value="PPR"/>
    <property type="match status" value="4"/>
</dbReference>
<dbReference type="EMBL" id="JAUESC010000381">
    <property type="protein sequence ID" value="KAK0590089.1"/>
    <property type="molecule type" value="Genomic_DNA"/>
</dbReference>
<comment type="caution">
    <text evidence="3">The sequence shown here is derived from an EMBL/GenBank/DDBJ whole genome shotgun (WGS) entry which is preliminary data.</text>
</comment>
<proteinExistence type="predicted"/>
<evidence type="ECO:0008006" key="5">
    <source>
        <dbReference type="Google" id="ProtNLM"/>
    </source>
</evidence>
<organism evidence="3 4">
    <name type="scientific">Acer saccharum</name>
    <name type="common">Sugar maple</name>
    <dbReference type="NCBI Taxonomy" id="4024"/>
    <lineage>
        <taxon>Eukaryota</taxon>
        <taxon>Viridiplantae</taxon>
        <taxon>Streptophyta</taxon>
        <taxon>Embryophyta</taxon>
        <taxon>Tracheophyta</taxon>
        <taxon>Spermatophyta</taxon>
        <taxon>Magnoliopsida</taxon>
        <taxon>eudicotyledons</taxon>
        <taxon>Gunneridae</taxon>
        <taxon>Pentapetalae</taxon>
        <taxon>rosids</taxon>
        <taxon>malvids</taxon>
        <taxon>Sapindales</taxon>
        <taxon>Sapindaceae</taxon>
        <taxon>Hippocastanoideae</taxon>
        <taxon>Acereae</taxon>
        <taxon>Acer</taxon>
    </lineage>
</organism>
<reference evidence="3" key="1">
    <citation type="journal article" date="2022" name="Plant J.">
        <title>Strategies of tolerance reflected in two North American maple genomes.</title>
        <authorList>
            <person name="McEvoy S.L."/>
            <person name="Sezen U.U."/>
            <person name="Trouern-Trend A."/>
            <person name="McMahon S.M."/>
            <person name="Schaberg P.G."/>
            <person name="Yang J."/>
            <person name="Wegrzyn J.L."/>
            <person name="Swenson N.G."/>
        </authorList>
    </citation>
    <scope>NUCLEOTIDE SEQUENCE</scope>
    <source>
        <strain evidence="3">NS2018</strain>
    </source>
</reference>
<feature type="repeat" description="PPR" evidence="2">
    <location>
        <begin position="218"/>
        <end position="252"/>
    </location>
</feature>
<dbReference type="PANTHER" id="PTHR47926">
    <property type="entry name" value="PENTATRICOPEPTIDE REPEAT-CONTAINING PROTEIN"/>
    <property type="match status" value="1"/>
</dbReference>
<feature type="repeat" description="PPR" evidence="2">
    <location>
        <begin position="354"/>
        <end position="388"/>
    </location>
</feature>
<gene>
    <name evidence="3" type="ORF">LWI29_022538</name>
</gene>
<dbReference type="InterPro" id="IPR046960">
    <property type="entry name" value="PPR_At4g14850-like_plant"/>
</dbReference>
<accession>A0AA39SEM6</accession>
<dbReference type="Pfam" id="PF13041">
    <property type="entry name" value="PPR_2"/>
    <property type="match status" value="1"/>
</dbReference>
<feature type="repeat" description="PPR" evidence="2">
    <location>
        <begin position="142"/>
        <end position="176"/>
    </location>
</feature>
<dbReference type="Gene3D" id="1.25.40.10">
    <property type="entry name" value="Tetratricopeptide repeat domain"/>
    <property type="match status" value="4"/>
</dbReference>
<evidence type="ECO:0000313" key="4">
    <source>
        <dbReference type="Proteomes" id="UP001168877"/>
    </source>
</evidence>
<dbReference type="GO" id="GO:0009451">
    <property type="term" value="P:RNA modification"/>
    <property type="evidence" value="ECO:0007669"/>
    <property type="project" value="InterPro"/>
</dbReference>
<dbReference type="Proteomes" id="UP001168877">
    <property type="component" value="Unassembled WGS sequence"/>
</dbReference>
<protein>
    <recommendedName>
        <fullName evidence="5">Pentatricopeptide repeat-containing protein</fullName>
    </recommendedName>
</protein>
<evidence type="ECO:0000256" key="1">
    <source>
        <dbReference type="ARBA" id="ARBA00022737"/>
    </source>
</evidence>
<dbReference type="InterPro" id="IPR002885">
    <property type="entry name" value="PPR_rpt"/>
</dbReference>
<sequence length="444" mass="49160">MLNCSICGLGDFETGFPLRYVFMQHPCLLVNVYVRAGDLVSANKLFDEMPDRNSYSWAALISGYIQNGMFSEGCGMFRKMVCSCQEFGPSGLKLGMQIHGLISKSKYAFDALVCNVLISTYGRCSTYSDCAGRVFEDIESKNLISWNAIISVYSQRGDVVSAFKLLSSMQREGSGYSFRPNEYTFGSLITAACSCVDSGLCLLEQLLTRVKKSGLVSDLYVGNSLVNGFARFGCFDYARKIFEQMSQRDVLSMNGLMVGLMRNKHGEEATEVFEEMRNMVELNVDSYVILLSSFAEFASLEKGRRMGKEVHGYVICSGLIDKKVAVGNGLIIMYAKCGAIDDSRSVFKLMVEKDSVSWSTIISGLLHNEYFEEAIKSFCEMRRAGNVPLNCMLISTLSSCASLGWIMLGQQVHGEAFKLGLDSDVSVQMLFLLCMQILDVSLNA</sequence>
<name>A0AA39SEM6_ACESA</name>
<dbReference type="AlphaFoldDB" id="A0AA39SEM6"/>
<evidence type="ECO:0000313" key="3">
    <source>
        <dbReference type="EMBL" id="KAK0590089.1"/>
    </source>
</evidence>
<dbReference type="PANTHER" id="PTHR47926:SF347">
    <property type="entry name" value="PENTATRICOPEPTIDE REPEAT-CONTAINING PROTEIN"/>
    <property type="match status" value="1"/>
</dbReference>
<dbReference type="Pfam" id="PF01535">
    <property type="entry name" value="PPR"/>
    <property type="match status" value="6"/>
</dbReference>
<keyword evidence="1" id="KW-0677">Repeat</keyword>
<dbReference type="FunFam" id="1.25.40.10:FF:000425">
    <property type="entry name" value="Pentatricopeptide repeat-containing protein At3g26540"/>
    <property type="match status" value="1"/>
</dbReference>
<dbReference type="FunFam" id="1.25.40.10:FF:001224">
    <property type="entry name" value="Pentatricopeptide repeat-containing protein chloroplastic"/>
    <property type="match status" value="1"/>
</dbReference>